<comment type="function">
    <text evidence="6">Component of the Mediator complex, a coactivator involved in the regulated transcription of nearly all RNA polymerase II-dependent genes. Mediator functions as a bridge to convey information from gene-specific regulatory proteins to the basal RNA polymerase II transcription machinery.</text>
</comment>
<dbReference type="GO" id="GO:0070847">
    <property type="term" value="C:core mediator complex"/>
    <property type="evidence" value="ECO:0007669"/>
    <property type="project" value="TreeGrafter"/>
</dbReference>
<dbReference type="InterPro" id="IPR037212">
    <property type="entry name" value="Med7/Med21-like"/>
</dbReference>
<dbReference type="GO" id="GO:0016592">
    <property type="term" value="C:mediator complex"/>
    <property type="evidence" value="ECO:0007669"/>
    <property type="project" value="InterPro"/>
</dbReference>
<evidence type="ECO:0000256" key="7">
    <source>
        <dbReference type="SAM" id="MobiDB-lite"/>
    </source>
</evidence>
<dbReference type="AlphaFoldDB" id="A0A7S2Z3M4"/>
<accession>A0A7S2Z3M4</accession>
<gene>
    <name evidence="8" type="ORF">CLAU1311_LOCUS4802</name>
</gene>
<proteinExistence type="inferred from homology"/>
<dbReference type="SUPFAM" id="SSF140718">
    <property type="entry name" value="Mediator hinge subcomplex-like"/>
    <property type="match status" value="1"/>
</dbReference>
<evidence type="ECO:0000256" key="3">
    <source>
        <dbReference type="ARBA" id="ARBA00023015"/>
    </source>
</evidence>
<dbReference type="GO" id="GO:0006357">
    <property type="term" value="P:regulation of transcription by RNA polymerase II"/>
    <property type="evidence" value="ECO:0007669"/>
    <property type="project" value="InterPro"/>
</dbReference>
<dbReference type="InterPro" id="IPR009244">
    <property type="entry name" value="Mediatior_Med7"/>
</dbReference>
<keyword evidence="5 6" id="KW-0539">Nucleus</keyword>
<keyword evidence="6" id="KW-0010">Activator</keyword>
<protein>
    <recommendedName>
        <fullName evidence="6">Mediator of RNA polymerase II transcription subunit 7</fullName>
    </recommendedName>
</protein>
<name>A0A7S2Z3M4_9CHLO</name>
<evidence type="ECO:0000256" key="6">
    <source>
        <dbReference type="RuleBase" id="RU364060"/>
    </source>
</evidence>
<evidence type="ECO:0000313" key="8">
    <source>
        <dbReference type="EMBL" id="CAE0019981.1"/>
    </source>
</evidence>
<keyword evidence="3 6" id="KW-0805">Transcription regulation</keyword>
<evidence type="ECO:0000256" key="1">
    <source>
        <dbReference type="ARBA" id="ARBA00004123"/>
    </source>
</evidence>
<comment type="similarity">
    <text evidence="2 6">Belongs to the Mediator complex subunit 7 family.</text>
</comment>
<dbReference type="PANTHER" id="PTHR21428:SF11">
    <property type="entry name" value="MEDIATOR OF RNA POLYMERASE II TRANSCRIPTION SUBUNIT 7"/>
    <property type="match status" value="1"/>
</dbReference>
<dbReference type="EMBL" id="HBHU01007407">
    <property type="protein sequence ID" value="CAE0019981.1"/>
    <property type="molecule type" value="Transcribed_RNA"/>
</dbReference>
<dbReference type="PANTHER" id="PTHR21428">
    <property type="entry name" value="MEDIATOR OF RNA POLYMERASE II TRANSCRIPTION SUBUNIT 7"/>
    <property type="match status" value="1"/>
</dbReference>
<sequence length="164" mass="18007">MEARAAQPPPPRFYTLYERGGPAPAPPQPIDGQFQQFGVVFDTKDAVAKSSSGDAPFDGRRSYKASLKRLNREALFMFIDLVDTLAKRPSEASSKVDNLRTGLLNLTNSANALRAPQARSEVAKQFRAEMRASEEAAEATRTSLDDTLQHLDAACQDLLSKIPR</sequence>
<evidence type="ECO:0000256" key="2">
    <source>
        <dbReference type="ARBA" id="ARBA00009994"/>
    </source>
</evidence>
<dbReference type="GO" id="GO:0003712">
    <property type="term" value="F:transcription coregulator activity"/>
    <property type="evidence" value="ECO:0007669"/>
    <property type="project" value="InterPro"/>
</dbReference>
<organism evidence="8">
    <name type="scientific">Chloropicon laureae</name>
    <dbReference type="NCBI Taxonomy" id="464258"/>
    <lineage>
        <taxon>Eukaryota</taxon>
        <taxon>Viridiplantae</taxon>
        <taxon>Chlorophyta</taxon>
        <taxon>Chloropicophyceae</taxon>
        <taxon>Chloropicales</taxon>
        <taxon>Chloropicaceae</taxon>
        <taxon>Chloropicon</taxon>
    </lineage>
</organism>
<dbReference type="Gene3D" id="6.10.140.200">
    <property type="match status" value="1"/>
</dbReference>
<feature type="region of interest" description="Disordered" evidence="7">
    <location>
        <begin position="1"/>
        <end position="31"/>
    </location>
</feature>
<evidence type="ECO:0000256" key="4">
    <source>
        <dbReference type="ARBA" id="ARBA00023163"/>
    </source>
</evidence>
<evidence type="ECO:0000256" key="5">
    <source>
        <dbReference type="ARBA" id="ARBA00023242"/>
    </source>
</evidence>
<dbReference type="Pfam" id="PF05983">
    <property type="entry name" value="Med7"/>
    <property type="match status" value="1"/>
</dbReference>
<keyword evidence="4 6" id="KW-0804">Transcription</keyword>
<reference evidence="8" key="1">
    <citation type="submission" date="2021-01" db="EMBL/GenBank/DDBJ databases">
        <authorList>
            <person name="Corre E."/>
            <person name="Pelletier E."/>
            <person name="Niang G."/>
            <person name="Scheremetjew M."/>
            <person name="Finn R."/>
            <person name="Kale V."/>
            <person name="Holt S."/>
            <person name="Cochrane G."/>
            <person name="Meng A."/>
            <person name="Brown T."/>
            <person name="Cohen L."/>
        </authorList>
    </citation>
    <scope>NUCLEOTIDE SEQUENCE</scope>
    <source>
        <strain evidence="8">RCC856</strain>
    </source>
</reference>
<comment type="subcellular location">
    <subcellularLocation>
        <location evidence="1 6">Nucleus</location>
    </subcellularLocation>
</comment>
<dbReference type="InterPro" id="IPR044888">
    <property type="entry name" value="Mediatior_Med7_sf"/>
</dbReference>
<comment type="subunit">
    <text evidence="6">Component of the Mediator complex.</text>
</comment>